<protein>
    <submittedName>
        <fullName evidence="1">Uncharacterized protein</fullName>
    </submittedName>
</protein>
<gene>
    <name evidence="1" type="ORF">JCGZ_14087</name>
</gene>
<reference evidence="1 2" key="1">
    <citation type="journal article" date="2014" name="PLoS ONE">
        <title>Global Analysis of Gene Expression Profiles in Physic Nut (Jatropha curcas L.) Seedlings Exposed to Salt Stress.</title>
        <authorList>
            <person name="Zhang L."/>
            <person name="Zhang C."/>
            <person name="Wu P."/>
            <person name="Chen Y."/>
            <person name="Li M."/>
            <person name="Jiang H."/>
            <person name="Wu G."/>
        </authorList>
    </citation>
    <scope>NUCLEOTIDE SEQUENCE [LARGE SCALE GENOMIC DNA]</scope>
    <source>
        <strain evidence="2">cv. GZQX0401</strain>
        <tissue evidence="1">Young leaves</tissue>
    </source>
</reference>
<dbReference type="AlphaFoldDB" id="A0A067JWH8"/>
<dbReference type="Proteomes" id="UP000027138">
    <property type="component" value="Unassembled WGS sequence"/>
</dbReference>
<organism evidence="1 2">
    <name type="scientific">Jatropha curcas</name>
    <name type="common">Barbados nut</name>
    <dbReference type="NCBI Taxonomy" id="180498"/>
    <lineage>
        <taxon>Eukaryota</taxon>
        <taxon>Viridiplantae</taxon>
        <taxon>Streptophyta</taxon>
        <taxon>Embryophyta</taxon>
        <taxon>Tracheophyta</taxon>
        <taxon>Spermatophyta</taxon>
        <taxon>Magnoliopsida</taxon>
        <taxon>eudicotyledons</taxon>
        <taxon>Gunneridae</taxon>
        <taxon>Pentapetalae</taxon>
        <taxon>rosids</taxon>
        <taxon>fabids</taxon>
        <taxon>Malpighiales</taxon>
        <taxon>Euphorbiaceae</taxon>
        <taxon>Crotonoideae</taxon>
        <taxon>Jatropheae</taxon>
        <taxon>Jatropha</taxon>
    </lineage>
</organism>
<dbReference type="InterPro" id="IPR053023">
    <property type="entry name" value="FLAP_modulator"/>
</dbReference>
<proteinExistence type="predicted"/>
<name>A0A067JWH8_JATCU</name>
<dbReference type="EMBL" id="KK914782">
    <property type="protein sequence ID" value="KDP28316.1"/>
    <property type="molecule type" value="Genomic_DNA"/>
</dbReference>
<evidence type="ECO:0000313" key="2">
    <source>
        <dbReference type="Proteomes" id="UP000027138"/>
    </source>
</evidence>
<keyword evidence="2" id="KW-1185">Reference proteome</keyword>
<evidence type="ECO:0000313" key="1">
    <source>
        <dbReference type="EMBL" id="KDP28316.1"/>
    </source>
</evidence>
<dbReference type="PANTHER" id="PTHR33975">
    <property type="entry name" value="MYELIN-ASSOCIATED OLIGODENDROCYTE BASIC PROTEIN"/>
    <property type="match status" value="1"/>
</dbReference>
<dbReference type="PANTHER" id="PTHR33975:SF2">
    <property type="entry name" value="MYELIN-ASSOCIATED OLIGODENDROCYTE BASIC PROTEIN"/>
    <property type="match status" value="1"/>
</dbReference>
<sequence>MTIPSVIRLNLLTRNPKLASSPCDRQKPCNIRFSRSKSLHLNIVAQYERLKQVNSRSESNNLEIVYNALKTVKRQAAAAILLLELLLLMATCRPDKALALTGGAVGGFGFSSSSSSWGSDSSSSWSESCYRPYDTVSGYEISWTHFSRVVSFIPELFCLVYLLFFLARLQLTTVPFLTYQYLDCCFSCCTSVDAVDSDEPFDFDVQITILVDADGVRDPPTINCGKDLELALQKLYSIPASK</sequence>
<accession>A0A067JWH8</accession>